<evidence type="ECO:0000313" key="2">
    <source>
        <dbReference type="Proteomes" id="UP000607653"/>
    </source>
</evidence>
<dbReference type="Proteomes" id="UP000607653">
    <property type="component" value="Unassembled WGS sequence"/>
</dbReference>
<dbReference type="AlphaFoldDB" id="A0A822Z0I7"/>
<reference evidence="1 2" key="1">
    <citation type="journal article" date="2020" name="Mol. Biol. Evol.">
        <title>Distinct Expression and Methylation Patterns for Genes with Different Fates following a Single Whole-Genome Duplication in Flowering Plants.</title>
        <authorList>
            <person name="Shi T."/>
            <person name="Rahmani R.S."/>
            <person name="Gugger P.F."/>
            <person name="Wang M."/>
            <person name="Li H."/>
            <person name="Zhang Y."/>
            <person name="Li Z."/>
            <person name="Wang Q."/>
            <person name="Van de Peer Y."/>
            <person name="Marchal K."/>
            <person name="Chen J."/>
        </authorList>
    </citation>
    <scope>NUCLEOTIDE SEQUENCE [LARGE SCALE GENOMIC DNA]</scope>
    <source>
        <tissue evidence="1">Leaf</tissue>
    </source>
</reference>
<comment type="caution">
    <text evidence="1">The sequence shown here is derived from an EMBL/GenBank/DDBJ whole genome shotgun (WGS) entry which is preliminary data.</text>
</comment>
<accession>A0A822Z0I7</accession>
<sequence>MSGAEHNFTFYSWRQRSIGTPYKAIWISEVE</sequence>
<keyword evidence="2" id="KW-1185">Reference proteome</keyword>
<gene>
    <name evidence="1" type="ORF">HUJ06_007636</name>
</gene>
<proteinExistence type="predicted"/>
<name>A0A822Z0I7_NELNU</name>
<organism evidence="1 2">
    <name type="scientific">Nelumbo nucifera</name>
    <name type="common">Sacred lotus</name>
    <dbReference type="NCBI Taxonomy" id="4432"/>
    <lineage>
        <taxon>Eukaryota</taxon>
        <taxon>Viridiplantae</taxon>
        <taxon>Streptophyta</taxon>
        <taxon>Embryophyta</taxon>
        <taxon>Tracheophyta</taxon>
        <taxon>Spermatophyta</taxon>
        <taxon>Magnoliopsida</taxon>
        <taxon>Proteales</taxon>
        <taxon>Nelumbonaceae</taxon>
        <taxon>Nelumbo</taxon>
    </lineage>
</organism>
<protein>
    <submittedName>
        <fullName evidence="1">Uncharacterized protein</fullName>
    </submittedName>
</protein>
<dbReference type="EMBL" id="DUZY01000004">
    <property type="protein sequence ID" value="DAD36995.1"/>
    <property type="molecule type" value="Genomic_DNA"/>
</dbReference>
<evidence type="ECO:0000313" key="1">
    <source>
        <dbReference type="EMBL" id="DAD36995.1"/>
    </source>
</evidence>